<dbReference type="EMBL" id="GBRH01260681">
    <property type="protein sequence ID" value="JAD37214.1"/>
    <property type="molecule type" value="Transcribed_RNA"/>
</dbReference>
<reference evidence="1" key="1">
    <citation type="submission" date="2014-09" db="EMBL/GenBank/DDBJ databases">
        <authorList>
            <person name="Magalhaes I.L.F."/>
            <person name="Oliveira U."/>
            <person name="Santos F.R."/>
            <person name="Vidigal T.H.D.A."/>
            <person name="Brescovit A.D."/>
            <person name="Santos A.J."/>
        </authorList>
    </citation>
    <scope>NUCLEOTIDE SEQUENCE</scope>
    <source>
        <tissue evidence="1">Shoot tissue taken approximately 20 cm above the soil surface</tissue>
    </source>
</reference>
<reference evidence="1" key="2">
    <citation type="journal article" date="2015" name="Data Brief">
        <title>Shoot transcriptome of the giant reed, Arundo donax.</title>
        <authorList>
            <person name="Barrero R.A."/>
            <person name="Guerrero F.D."/>
            <person name="Moolhuijzen P."/>
            <person name="Goolsby J.A."/>
            <person name="Tidwell J."/>
            <person name="Bellgard S.E."/>
            <person name="Bellgard M.I."/>
        </authorList>
    </citation>
    <scope>NUCLEOTIDE SEQUENCE</scope>
    <source>
        <tissue evidence="1">Shoot tissue taken approximately 20 cm above the soil surface</tissue>
    </source>
</reference>
<proteinExistence type="predicted"/>
<name>A0A0A8ZCT0_ARUDO</name>
<accession>A0A0A8ZCT0</accession>
<evidence type="ECO:0000313" key="1">
    <source>
        <dbReference type="EMBL" id="JAD37214.1"/>
    </source>
</evidence>
<protein>
    <submittedName>
        <fullName evidence="1">Uncharacterized protein</fullName>
    </submittedName>
</protein>
<sequence>MRGSSCWSSSPQS</sequence>
<organism evidence="1">
    <name type="scientific">Arundo donax</name>
    <name type="common">Giant reed</name>
    <name type="synonym">Donax arundinaceus</name>
    <dbReference type="NCBI Taxonomy" id="35708"/>
    <lineage>
        <taxon>Eukaryota</taxon>
        <taxon>Viridiplantae</taxon>
        <taxon>Streptophyta</taxon>
        <taxon>Embryophyta</taxon>
        <taxon>Tracheophyta</taxon>
        <taxon>Spermatophyta</taxon>
        <taxon>Magnoliopsida</taxon>
        <taxon>Liliopsida</taxon>
        <taxon>Poales</taxon>
        <taxon>Poaceae</taxon>
        <taxon>PACMAD clade</taxon>
        <taxon>Arundinoideae</taxon>
        <taxon>Arundineae</taxon>
        <taxon>Arundo</taxon>
    </lineage>
</organism>